<keyword evidence="1" id="KW-0812">Transmembrane</keyword>
<protein>
    <submittedName>
        <fullName evidence="2">Uncharacterized protein</fullName>
    </submittedName>
</protein>
<feature type="transmembrane region" description="Helical" evidence="1">
    <location>
        <begin position="7"/>
        <end position="29"/>
    </location>
</feature>
<dbReference type="Proteomes" id="UP000240912">
    <property type="component" value="Unassembled WGS sequence"/>
</dbReference>
<sequence>MVYLRIVIFKLLVLPFVLSTLVCTTAMYLLLRKRGLPRLTFWLSVVSLGFGLGFIFFIGIYLVFSKQYFRQIN</sequence>
<name>A0A2T3HRB0_9SPHI</name>
<keyword evidence="1" id="KW-1133">Transmembrane helix</keyword>
<gene>
    <name evidence="2" type="ORF">C7T94_02355</name>
</gene>
<organism evidence="2 3">
    <name type="scientific">Pedobacter yulinensis</name>
    <dbReference type="NCBI Taxonomy" id="2126353"/>
    <lineage>
        <taxon>Bacteria</taxon>
        <taxon>Pseudomonadati</taxon>
        <taxon>Bacteroidota</taxon>
        <taxon>Sphingobacteriia</taxon>
        <taxon>Sphingobacteriales</taxon>
        <taxon>Sphingobacteriaceae</taxon>
        <taxon>Pedobacter</taxon>
    </lineage>
</organism>
<evidence type="ECO:0000313" key="2">
    <source>
        <dbReference type="EMBL" id="PST84982.1"/>
    </source>
</evidence>
<evidence type="ECO:0000313" key="3">
    <source>
        <dbReference type="Proteomes" id="UP000240912"/>
    </source>
</evidence>
<dbReference type="EMBL" id="PYLS01000001">
    <property type="protein sequence ID" value="PST84982.1"/>
    <property type="molecule type" value="Genomic_DNA"/>
</dbReference>
<comment type="caution">
    <text evidence="2">The sequence shown here is derived from an EMBL/GenBank/DDBJ whole genome shotgun (WGS) entry which is preliminary data.</text>
</comment>
<feature type="transmembrane region" description="Helical" evidence="1">
    <location>
        <begin position="41"/>
        <end position="64"/>
    </location>
</feature>
<keyword evidence="3" id="KW-1185">Reference proteome</keyword>
<reference evidence="2 3" key="1">
    <citation type="submission" date="2018-03" db="EMBL/GenBank/DDBJ databases">
        <authorList>
            <person name="Keele B.F."/>
        </authorList>
    </citation>
    <scope>NUCLEOTIDE SEQUENCE [LARGE SCALE GENOMIC DNA]</scope>
    <source>
        <strain evidence="2 3">YL28-9</strain>
    </source>
</reference>
<proteinExistence type="predicted"/>
<evidence type="ECO:0000256" key="1">
    <source>
        <dbReference type="SAM" id="Phobius"/>
    </source>
</evidence>
<keyword evidence="1" id="KW-0472">Membrane</keyword>
<accession>A0A2T3HRB0</accession>
<dbReference type="AlphaFoldDB" id="A0A2T3HRB0"/>